<keyword evidence="3" id="KW-0326">Glycosidase</keyword>
<gene>
    <name evidence="5" type="ORF">F7D25_09770</name>
</gene>
<dbReference type="PANTHER" id="PTHR34135:SF2">
    <property type="entry name" value="LYSOZYME"/>
    <property type="match status" value="1"/>
</dbReference>
<feature type="transmembrane region" description="Helical" evidence="4">
    <location>
        <begin position="9"/>
        <end position="28"/>
    </location>
</feature>
<keyword evidence="2 5" id="KW-0378">Hydrolase</keyword>
<dbReference type="RefSeq" id="WP_153089654.1">
    <property type="nucleotide sequence ID" value="NZ_VZAH01000094.1"/>
</dbReference>
<dbReference type="InterPro" id="IPR018077">
    <property type="entry name" value="Glyco_hydro_fam25_subgr"/>
</dbReference>
<accession>A0A6G1VMG1</accession>
<reference evidence="5 6" key="1">
    <citation type="submission" date="2019-09" db="EMBL/GenBank/DDBJ databases">
        <title>Distinct polysaccharide growth profiles of human intestinal Prevotella copri isolates.</title>
        <authorList>
            <person name="Fehlner-Peach H."/>
            <person name="Magnabosco C."/>
            <person name="Raghavan V."/>
            <person name="Scher J.U."/>
            <person name="Tett A."/>
            <person name="Cox L.M."/>
            <person name="Gottsegen C."/>
            <person name="Watters A."/>
            <person name="Wiltshire- Gordon J.D."/>
            <person name="Segata N."/>
            <person name="Bonneau R."/>
            <person name="Littman D.R."/>
        </authorList>
    </citation>
    <scope>NUCLEOTIDE SEQUENCE [LARGE SCALE GENOMIC DNA]</scope>
    <source>
        <strain evidence="6">iAA917</strain>
    </source>
</reference>
<keyword evidence="4" id="KW-1133">Transmembrane helix</keyword>
<dbReference type="EMBL" id="VZAH01000094">
    <property type="protein sequence ID" value="MQP14687.1"/>
    <property type="molecule type" value="Genomic_DNA"/>
</dbReference>
<evidence type="ECO:0000256" key="2">
    <source>
        <dbReference type="ARBA" id="ARBA00022801"/>
    </source>
</evidence>
<dbReference type="SMART" id="SM00641">
    <property type="entry name" value="Glyco_25"/>
    <property type="match status" value="1"/>
</dbReference>
<evidence type="ECO:0000313" key="5">
    <source>
        <dbReference type="EMBL" id="MQP14687.1"/>
    </source>
</evidence>
<dbReference type="GO" id="GO:0016998">
    <property type="term" value="P:cell wall macromolecule catabolic process"/>
    <property type="evidence" value="ECO:0007669"/>
    <property type="project" value="InterPro"/>
</dbReference>
<dbReference type="PANTHER" id="PTHR34135">
    <property type="entry name" value="LYSOZYME"/>
    <property type="match status" value="1"/>
</dbReference>
<comment type="similarity">
    <text evidence="1">Belongs to the glycosyl hydrolase 25 family.</text>
</comment>
<dbReference type="Pfam" id="PF01183">
    <property type="entry name" value="Glyco_hydro_25"/>
    <property type="match status" value="1"/>
</dbReference>
<evidence type="ECO:0000256" key="3">
    <source>
        <dbReference type="ARBA" id="ARBA00023295"/>
    </source>
</evidence>
<organism evidence="5 6">
    <name type="scientific">Segatella copri</name>
    <dbReference type="NCBI Taxonomy" id="165179"/>
    <lineage>
        <taxon>Bacteria</taxon>
        <taxon>Pseudomonadati</taxon>
        <taxon>Bacteroidota</taxon>
        <taxon>Bacteroidia</taxon>
        <taxon>Bacteroidales</taxon>
        <taxon>Prevotellaceae</taxon>
        <taxon>Segatella</taxon>
    </lineage>
</organism>
<sequence>MTNNRKKGIRIAGALFIILLCALGYWTYRCLNPTREQVQAAKARIEAYSCYEIRRNGKTMLRFDEDTTTLAATFMNRWALVPSCQGRLAASNNTDITRNRYQGLDADSVLVEKVDSLDSLYKDSKWKESELAYYIHSHSVMDLGYNRICAFENREKVLRDSAKKMLDSLHHIQGKTPSDKSDQKDGKLVLVHLIKYKAFYTDENGKTRSEDCKLIQTNADERKDRQYCHLFQLASETTPDGIYGIAPRTAIGIVTLQGATHRDTINYEQRHDSLGYFSGSYDSLYQAEGYGTWMGHDGSYYEGEWKNGERNGWGFSISPKKPLRVGEWKKDRYKGERLVYTSQRIYGIDISKHQHIKGRKRYQINWKKLRITHLGNISRKTVAGNVNYPIRFIYIKSTEGKSIVNPYYKKDYSAARAHGYKVGTYHFFSTRTPAVAQANHFLRHSCIRRGDFPPVLDLEPSHSQISKMGGPGVLFARVRTWLRLVERATGVKPILYISQIFVNRYLPAAPDLKHNYKIWIARYGEYKPDIHLVYWQLCPDGRVAGIHGAVDINVFNGYQDAFTKFSQNEVVR</sequence>
<dbReference type="GO" id="GO:0016052">
    <property type="term" value="P:carbohydrate catabolic process"/>
    <property type="evidence" value="ECO:0007669"/>
    <property type="project" value="TreeGrafter"/>
</dbReference>
<dbReference type="Gene3D" id="3.20.20.80">
    <property type="entry name" value="Glycosidases"/>
    <property type="match status" value="1"/>
</dbReference>
<keyword evidence="4" id="KW-0472">Membrane</keyword>
<dbReference type="SUPFAM" id="SSF51445">
    <property type="entry name" value="(Trans)glycosidases"/>
    <property type="match status" value="1"/>
</dbReference>
<dbReference type="GO" id="GO:0003796">
    <property type="term" value="F:lysozyme activity"/>
    <property type="evidence" value="ECO:0007669"/>
    <property type="project" value="InterPro"/>
</dbReference>
<dbReference type="Proteomes" id="UP000477980">
    <property type="component" value="Unassembled WGS sequence"/>
</dbReference>
<evidence type="ECO:0000256" key="4">
    <source>
        <dbReference type="SAM" id="Phobius"/>
    </source>
</evidence>
<dbReference type="PROSITE" id="PS51904">
    <property type="entry name" value="GLYCOSYL_HYDROL_F25_2"/>
    <property type="match status" value="1"/>
</dbReference>
<dbReference type="OrthoDB" id="1082528at2"/>
<dbReference type="GO" id="GO:0009253">
    <property type="term" value="P:peptidoglycan catabolic process"/>
    <property type="evidence" value="ECO:0007669"/>
    <property type="project" value="InterPro"/>
</dbReference>
<dbReference type="SUPFAM" id="SSF82185">
    <property type="entry name" value="Histone H3 K4-specific methyltransferase SET7/9 N-terminal domain"/>
    <property type="match status" value="1"/>
</dbReference>
<name>A0A6G1VMG1_9BACT</name>
<comment type="caution">
    <text evidence="5">The sequence shown here is derived from an EMBL/GenBank/DDBJ whole genome shotgun (WGS) entry which is preliminary data.</text>
</comment>
<protein>
    <submittedName>
        <fullName evidence="5">Glycosyl hydrolase family 25</fullName>
    </submittedName>
</protein>
<dbReference type="InterPro" id="IPR002053">
    <property type="entry name" value="Glyco_hydro_25"/>
</dbReference>
<evidence type="ECO:0000256" key="1">
    <source>
        <dbReference type="ARBA" id="ARBA00010646"/>
    </source>
</evidence>
<evidence type="ECO:0000313" key="6">
    <source>
        <dbReference type="Proteomes" id="UP000477980"/>
    </source>
</evidence>
<proteinExistence type="inferred from homology"/>
<dbReference type="AlphaFoldDB" id="A0A6G1VMG1"/>
<dbReference type="InterPro" id="IPR017853">
    <property type="entry name" value="GH"/>
</dbReference>
<keyword evidence="4" id="KW-0812">Transmembrane</keyword>